<dbReference type="OrthoDB" id="6860016at2"/>
<proteinExistence type="predicted"/>
<organism evidence="1 2">
    <name type="scientific">Brenneria goodwinii</name>
    <dbReference type="NCBI Taxonomy" id="1109412"/>
    <lineage>
        <taxon>Bacteria</taxon>
        <taxon>Pseudomonadati</taxon>
        <taxon>Pseudomonadota</taxon>
        <taxon>Gammaproteobacteria</taxon>
        <taxon>Enterobacterales</taxon>
        <taxon>Pectobacteriaceae</taxon>
        <taxon>Brenneria</taxon>
    </lineage>
</organism>
<protein>
    <recommendedName>
        <fullName evidence="3">PAAR domain-containing protein</fullName>
    </recommendedName>
</protein>
<reference evidence="2" key="1">
    <citation type="submission" date="2015-01" db="EMBL/GenBank/DDBJ databases">
        <authorList>
            <person name="Paterson Steve"/>
        </authorList>
    </citation>
    <scope>NUCLEOTIDE SEQUENCE [LARGE SCALE GENOMIC DNA]</scope>
    <source>
        <strain evidence="2">OBR1</strain>
    </source>
</reference>
<dbReference type="CDD" id="cd14744">
    <property type="entry name" value="PAAR_CT_2"/>
    <property type="match status" value="1"/>
</dbReference>
<dbReference type="AlphaFoldDB" id="A0A0G4K230"/>
<keyword evidence="2" id="KW-1185">Reference proteome</keyword>
<sequence>MSGIVCLGDSTDHGGKVITASSTLYYEGKQAALVGDLVACPRPGHGVNPIIEGCNTMLENGKAVAVNHCLCQCGCRVLTSMSHNSVEA</sequence>
<evidence type="ECO:0000313" key="2">
    <source>
        <dbReference type="Proteomes" id="UP000044377"/>
    </source>
</evidence>
<accession>A0A0G4K230</accession>
<gene>
    <name evidence="1" type="ORF">BN1221_04744c</name>
</gene>
<dbReference type="RefSeq" id="WP_082153092.1">
    <property type="nucleotide sequence ID" value="NZ_CGIG01000001.1"/>
</dbReference>
<name>A0A0G4K230_9GAMM</name>
<dbReference type="Pfam" id="PF05488">
    <property type="entry name" value="PAAR_motif"/>
    <property type="match status" value="1"/>
</dbReference>
<dbReference type="Proteomes" id="UP000044377">
    <property type="component" value="Unassembled WGS sequence"/>
</dbReference>
<dbReference type="InterPro" id="IPR008727">
    <property type="entry name" value="PAAR_motif"/>
</dbReference>
<dbReference type="EMBL" id="CGIG01000001">
    <property type="protein sequence ID" value="CPR21188.1"/>
    <property type="molecule type" value="Genomic_DNA"/>
</dbReference>
<dbReference type="STRING" id="1109412.BN1221_04744c"/>
<evidence type="ECO:0000313" key="1">
    <source>
        <dbReference type="EMBL" id="CPR21188.1"/>
    </source>
</evidence>
<evidence type="ECO:0008006" key="3">
    <source>
        <dbReference type="Google" id="ProtNLM"/>
    </source>
</evidence>
<dbReference type="Gene3D" id="2.60.200.60">
    <property type="match status" value="1"/>
</dbReference>